<dbReference type="Pfam" id="PF05826">
    <property type="entry name" value="Phospholip_A2_2"/>
    <property type="match status" value="1"/>
</dbReference>
<evidence type="ECO:0000313" key="5">
    <source>
        <dbReference type="EMBL" id="CAI9740900.1"/>
    </source>
</evidence>
<dbReference type="PROSITE" id="PS00118">
    <property type="entry name" value="PA2_HIS"/>
    <property type="match status" value="1"/>
</dbReference>
<organism evidence="5 6">
    <name type="scientific">Octopus vulgaris</name>
    <name type="common">Common octopus</name>
    <dbReference type="NCBI Taxonomy" id="6645"/>
    <lineage>
        <taxon>Eukaryota</taxon>
        <taxon>Metazoa</taxon>
        <taxon>Spiralia</taxon>
        <taxon>Lophotrochozoa</taxon>
        <taxon>Mollusca</taxon>
        <taxon>Cephalopoda</taxon>
        <taxon>Coleoidea</taxon>
        <taxon>Octopodiformes</taxon>
        <taxon>Octopoda</taxon>
        <taxon>Incirrata</taxon>
        <taxon>Octopodidae</taxon>
        <taxon>Octopus</taxon>
    </lineage>
</organism>
<dbReference type="GO" id="GO:0006644">
    <property type="term" value="P:phospholipid metabolic process"/>
    <property type="evidence" value="ECO:0007669"/>
    <property type="project" value="InterPro"/>
</dbReference>
<gene>
    <name evidence="5" type="ORF">OCTVUL_1B006846</name>
</gene>
<feature type="signal peptide" evidence="3">
    <location>
        <begin position="1"/>
        <end position="31"/>
    </location>
</feature>
<sequence length="222" mass="25503">MKYQTEMRNVLFRSLFVCLIVLVLSLHLCSSVEPHIHDKVLHKINSECLNSNKTVSKASIPSIFESFTTSLFEDLLGRKSSRKKRSIRKRYKRNVGLIFPGTKWCGINNNAANYSDLGVSVHTDKCCREHDQCPRYILAGKENYGLQNQDTFTRSDCKCDNAFRDCLHLAKCEAPLSRDRFTAGFVGMLYFTDLNTYCIKFPEGNCTKLCSNKVDFHKNEEF</sequence>
<evidence type="ECO:0000259" key="4">
    <source>
        <dbReference type="Pfam" id="PF05826"/>
    </source>
</evidence>
<proteinExistence type="predicted"/>
<dbReference type="InterPro" id="IPR033113">
    <property type="entry name" value="PLA2_histidine"/>
</dbReference>
<dbReference type="Proteomes" id="UP001162480">
    <property type="component" value="Chromosome 25"/>
</dbReference>
<dbReference type="Gene3D" id="1.20.90.10">
    <property type="entry name" value="Phospholipase A2 domain"/>
    <property type="match status" value="1"/>
</dbReference>
<dbReference type="PANTHER" id="PTHR12253">
    <property type="entry name" value="RH14732P"/>
    <property type="match status" value="1"/>
</dbReference>
<feature type="chain" id="PRO_5041278855" evidence="3">
    <location>
        <begin position="32"/>
        <end position="222"/>
    </location>
</feature>
<dbReference type="AlphaFoldDB" id="A0AA36FJ86"/>
<feature type="domain" description="Phospholipase A2-like central" evidence="4">
    <location>
        <begin position="98"/>
        <end position="200"/>
    </location>
</feature>
<keyword evidence="2" id="KW-0964">Secreted</keyword>
<dbReference type="InterPro" id="IPR036444">
    <property type="entry name" value="PLipase_A2_dom_sf"/>
</dbReference>
<dbReference type="GO" id="GO:0004623">
    <property type="term" value="F:phospholipase A2 activity"/>
    <property type="evidence" value="ECO:0007669"/>
    <property type="project" value="InterPro"/>
</dbReference>
<evidence type="ECO:0000256" key="1">
    <source>
        <dbReference type="ARBA" id="ARBA00004613"/>
    </source>
</evidence>
<dbReference type="InterPro" id="IPR016090">
    <property type="entry name" value="PLA2-like_dom"/>
</dbReference>
<dbReference type="EMBL" id="OX597838">
    <property type="protein sequence ID" value="CAI9740900.1"/>
    <property type="molecule type" value="Genomic_DNA"/>
</dbReference>
<keyword evidence="3" id="KW-0732">Signal</keyword>
<accession>A0AA36FJ86</accession>
<name>A0AA36FJ86_OCTVU</name>
<protein>
    <submittedName>
        <fullName evidence="5">Phospholipase A2-like</fullName>
    </submittedName>
</protein>
<dbReference type="SUPFAM" id="SSF48619">
    <property type="entry name" value="Phospholipase A2, PLA2"/>
    <property type="match status" value="1"/>
</dbReference>
<evidence type="ECO:0000256" key="2">
    <source>
        <dbReference type="ARBA" id="ARBA00022525"/>
    </source>
</evidence>
<dbReference type="GO" id="GO:0005576">
    <property type="term" value="C:extracellular region"/>
    <property type="evidence" value="ECO:0007669"/>
    <property type="project" value="UniProtKB-SubCell"/>
</dbReference>
<keyword evidence="6" id="KW-1185">Reference proteome</keyword>
<comment type="subcellular location">
    <subcellularLocation>
        <location evidence="1">Secreted</location>
    </subcellularLocation>
</comment>
<dbReference type="GO" id="GO:0050482">
    <property type="term" value="P:arachidonate secretion"/>
    <property type="evidence" value="ECO:0007669"/>
    <property type="project" value="InterPro"/>
</dbReference>
<evidence type="ECO:0000313" key="6">
    <source>
        <dbReference type="Proteomes" id="UP001162480"/>
    </source>
</evidence>
<evidence type="ECO:0000256" key="3">
    <source>
        <dbReference type="SAM" id="SignalP"/>
    </source>
</evidence>
<reference evidence="5" key="1">
    <citation type="submission" date="2023-08" db="EMBL/GenBank/DDBJ databases">
        <authorList>
            <person name="Alioto T."/>
            <person name="Alioto T."/>
            <person name="Gomez Garrido J."/>
        </authorList>
    </citation>
    <scope>NUCLEOTIDE SEQUENCE</scope>
</reference>